<dbReference type="AlphaFoldDB" id="A0A165RB67"/>
<sequence length="115" mass="13165">MSMSTFTLHAVVPSELCMRSLRTQTMYRNNRPVTVGSRQVTKSRSVIYMQSAVNKEAFRYHSLSLDLPKRLIRQMRESYATKGSLNVLFSPSWVHASRQFCSPAIISFSGLYTHT</sequence>
<dbReference type="EMBL" id="KV429051">
    <property type="protein sequence ID" value="KZT70533.1"/>
    <property type="molecule type" value="Genomic_DNA"/>
</dbReference>
<evidence type="ECO:0000313" key="2">
    <source>
        <dbReference type="Proteomes" id="UP000076727"/>
    </source>
</evidence>
<organism evidence="1 2">
    <name type="scientific">Daedalea quercina L-15889</name>
    <dbReference type="NCBI Taxonomy" id="1314783"/>
    <lineage>
        <taxon>Eukaryota</taxon>
        <taxon>Fungi</taxon>
        <taxon>Dikarya</taxon>
        <taxon>Basidiomycota</taxon>
        <taxon>Agaricomycotina</taxon>
        <taxon>Agaricomycetes</taxon>
        <taxon>Polyporales</taxon>
        <taxon>Fomitopsis</taxon>
    </lineage>
</organism>
<keyword evidence="2" id="KW-1185">Reference proteome</keyword>
<accession>A0A165RB67</accession>
<dbReference type="Proteomes" id="UP000076727">
    <property type="component" value="Unassembled WGS sequence"/>
</dbReference>
<evidence type="ECO:0000313" key="1">
    <source>
        <dbReference type="EMBL" id="KZT70533.1"/>
    </source>
</evidence>
<reference evidence="1 2" key="1">
    <citation type="journal article" date="2016" name="Mol. Biol. Evol.">
        <title>Comparative Genomics of Early-Diverging Mushroom-Forming Fungi Provides Insights into the Origins of Lignocellulose Decay Capabilities.</title>
        <authorList>
            <person name="Nagy L.G."/>
            <person name="Riley R."/>
            <person name="Tritt A."/>
            <person name="Adam C."/>
            <person name="Daum C."/>
            <person name="Floudas D."/>
            <person name="Sun H."/>
            <person name="Yadav J.S."/>
            <person name="Pangilinan J."/>
            <person name="Larsson K.H."/>
            <person name="Matsuura K."/>
            <person name="Barry K."/>
            <person name="Labutti K."/>
            <person name="Kuo R."/>
            <person name="Ohm R.A."/>
            <person name="Bhattacharya S.S."/>
            <person name="Shirouzu T."/>
            <person name="Yoshinaga Y."/>
            <person name="Martin F.M."/>
            <person name="Grigoriev I.V."/>
            <person name="Hibbett D.S."/>
        </authorList>
    </citation>
    <scope>NUCLEOTIDE SEQUENCE [LARGE SCALE GENOMIC DNA]</scope>
    <source>
        <strain evidence="1 2">L-15889</strain>
    </source>
</reference>
<proteinExistence type="predicted"/>
<gene>
    <name evidence="1" type="ORF">DAEQUDRAFT_211815</name>
</gene>
<protein>
    <submittedName>
        <fullName evidence="1">Uncharacterized protein</fullName>
    </submittedName>
</protein>
<name>A0A165RB67_9APHY</name>